<dbReference type="InterPro" id="IPR003644">
    <property type="entry name" value="Calx_beta"/>
</dbReference>
<dbReference type="InterPro" id="IPR051171">
    <property type="entry name" value="CaCA"/>
</dbReference>
<dbReference type="GO" id="GO:0016020">
    <property type="term" value="C:membrane"/>
    <property type="evidence" value="ECO:0007669"/>
    <property type="project" value="InterPro"/>
</dbReference>
<evidence type="ECO:0000259" key="5">
    <source>
        <dbReference type="Pfam" id="PF01345"/>
    </source>
</evidence>
<dbReference type="SUPFAM" id="SSF141072">
    <property type="entry name" value="CalX-like"/>
    <property type="match status" value="2"/>
</dbReference>
<dbReference type="Pfam" id="PF19081">
    <property type="entry name" value="Ig_7"/>
    <property type="match status" value="1"/>
</dbReference>
<dbReference type="InterPro" id="IPR044023">
    <property type="entry name" value="Ig_7"/>
</dbReference>
<keyword evidence="3" id="KW-0106">Calcium</keyword>
<dbReference type="Pfam" id="PF01345">
    <property type="entry name" value="DUF11"/>
    <property type="match status" value="2"/>
</dbReference>
<feature type="domain" description="DUF11" evidence="5">
    <location>
        <begin position="825"/>
        <end position="940"/>
    </location>
</feature>
<keyword evidence="4" id="KW-0813">Transport</keyword>
<evidence type="ECO:0000259" key="6">
    <source>
        <dbReference type="Pfam" id="PF03160"/>
    </source>
</evidence>
<evidence type="ECO:0000313" key="9">
    <source>
        <dbReference type="Proteomes" id="UP000310017"/>
    </source>
</evidence>
<keyword evidence="1" id="KW-0732">Signal</keyword>
<dbReference type="PANTHER" id="PTHR11878">
    <property type="entry name" value="SODIUM/CALCIUM EXCHANGER"/>
    <property type="match status" value="1"/>
</dbReference>
<dbReference type="InterPro" id="IPR026341">
    <property type="entry name" value="T9SS_type_B"/>
</dbReference>
<dbReference type="GO" id="GO:0030001">
    <property type="term" value="P:metal ion transport"/>
    <property type="evidence" value="ECO:0007669"/>
    <property type="project" value="TreeGrafter"/>
</dbReference>
<evidence type="ECO:0000313" key="8">
    <source>
        <dbReference type="EMBL" id="QCX01170.1"/>
    </source>
</evidence>
<sequence length="1202" mass="127976">MNLKKNACLLPSGNRRLYNYFLLLFFLFSFAAVQGQTMSISVPDNEGTEGTANDDITFRVRKSAGGLFASYSVTYTITTGAGNAVNGTDYTTLSGVVTVPGGGVTNVDITVEIIDDDLVEIDEEITITLDPPSPGSGYFVSGTANSATATIDDDDIGTFSLEVTEPNAAEEDEVRGRFIIRLDKVNATGQTISVPYTLSAPPTNGASPSDYTTTGQTVFTFPNEAQMARALNIIPDDDSEPESDEIVVLTLGTPEPTPISNRFVIATDANSGEVVIADNDCPAGDEEPDLNNNETDLCDVVGVDLNTYFDDTAPAGTALRWSTVEDPAVAAQLLTPAAASNAPADTYYAVFWSAAQTCASPSEGPLTITINQSPDAGTADTGLFSCNEAANGATEFDLDTALSGADAGGEWTKESGPGGNINVPNSGMVDFNNRPSGSYVFRYTLEGDGACDDDFEDVTISVSDCDPCIAGNVAPELDTTEMRIFCDDFTVNLNDYTNSVPPMGTALRWSLTAPTDDSVPNPIANPPIVNQRGTYYGYFYDSTNDCASPALQLVITQNTAPEIINAEGGTRCGEGPVTFSASSNSNATFNWYTAATGGAVLFEGANVSRQLNQTTTYYLEATENGCSTPRVPVTGTVLVQPSTGTAATGGSSCNNPAFGTTTLDLDTLLTDEDAGVWVYESGPENVPFDNQNIVDFNGRPNGNYVYTFTTSGAQAPCTNESVSLSISVSSCDTDDDGDGLLGGLEAILGTDPNDVDSDDDLINDDVEVGPETDNPLDQDDDGIIDALDSNLADSDDDGVVDQLDPANNNACIPDINNGNCDEPIDLEVIKTIDNPNAEIETDVVFTITVNNLGPRTAEEVRIGDLLESGFEYVSQSASAGAYDLDTGYWDFTDLEVGEAASLLITATVVIDENEMYSNTAQLLESSPDDSNPENDSSTVALGVEQPEGINLVVEKTARLGPDTQRLQQLTGLVNDIENTLTVEYFIKVTNKSEQGSIGNIRVRDAFEVDSLSSLTFEIRDTIPAPDGTDFNSTTGLWTINRSLEVDEEIELSYLVVFEGTGTVTNTAQIIAPQETDPEAADSTSSVTLEITTRNELEIGILYNQFSPNSDGINDVLKVNNLRKNELGLDEAVDINYSIDVYNRYGNVVYEASGLTEPEAWDGTWKGEQVPDGTYFYGLNVTVLNEGEPSETITSKGWIQLIR</sequence>
<keyword evidence="4" id="KW-0406">Ion transport</keyword>
<dbReference type="Proteomes" id="UP000310017">
    <property type="component" value="Chromosome"/>
</dbReference>
<dbReference type="Pfam" id="PF03160">
    <property type="entry name" value="Calx-beta"/>
    <property type="match status" value="1"/>
</dbReference>
<evidence type="ECO:0000256" key="1">
    <source>
        <dbReference type="ARBA" id="ARBA00022729"/>
    </source>
</evidence>
<keyword evidence="9" id="KW-1185">Reference proteome</keyword>
<dbReference type="AlphaFoldDB" id="A0A5B7SWN1"/>
<dbReference type="InterPro" id="IPR038081">
    <property type="entry name" value="CalX-like_sf"/>
</dbReference>
<dbReference type="EMBL" id="CP040710">
    <property type="protein sequence ID" value="QCX01170.1"/>
    <property type="molecule type" value="Genomic_DNA"/>
</dbReference>
<keyword evidence="2" id="KW-0677">Repeat</keyword>
<feature type="domain" description="Ig-like" evidence="7">
    <location>
        <begin position="561"/>
        <end position="637"/>
    </location>
</feature>
<gene>
    <name evidence="8" type="ORF">FGM00_14010</name>
</gene>
<dbReference type="Pfam" id="PF13585">
    <property type="entry name" value="CHU_C"/>
    <property type="match status" value="1"/>
</dbReference>
<organism evidence="8 9">
    <name type="scientific">Aggregatimonas sangjinii</name>
    <dbReference type="NCBI Taxonomy" id="2583587"/>
    <lineage>
        <taxon>Bacteria</taxon>
        <taxon>Pseudomonadati</taxon>
        <taxon>Bacteroidota</taxon>
        <taxon>Flavobacteriia</taxon>
        <taxon>Flavobacteriales</taxon>
        <taxon>Flavobacteriaceae</taxon>
        <taxon>Aggregatimonas</taxon>
    </lineage>
</organism>
<dbReference type="InterPro" id="IPR047589">
    <property type="entry name" value="DUF11_rpt"/>
</dbReference>
<dbReference type="KEGG" id="asag:FGM00_14010"/>
<accession>A0A5B7SWN1</accession>
<dbReference type="RefSeq" id="WP_138853509.1">
    <property type="nucleotide sequence ID" value="NZ_CP040710.1"/>
</dbReference>
<dbReference type="GO" id="GO:0007154">
    <property type="term" value="P:cell communication"/>
    <property type="evidence" value="ECO:0007669"/>
    <property type="project" value="InterPro"/>
</dbReference>
<dbReference type="InterPro" id="IPR001434">
    <property type="entry name" value="OmcB-like_DUF11"/>
</dbReference>
<feature type="domain" description="Calx-beta" evidence="6">
    <location>
        <begin position="56"/>
        <end position="155"/>
    </location>
</feature>
<dbReference type="NCBIfam" id="TIGR01451">
    <property type="entry name" value="B_ant_repeat"/>
    <property type="match status" value="1"/>
</dbReference>
<evidence type="ECO:0000256" key="3">
    <source>
        <dbReference type="ARBA" id="ARBA00022837"/>
    </source>
</evidence>
<protein>
    <submittedName>
        <fullName evidence="8">DUF11 domain-containing protein</fullName>
    </submittedName>
</protein>
<dbReference type="PANTHER" id="PTHR11878:SF65">
    <property type="entry name" value="NA_CA-EXCHANGE PROTEIN, ISOFORM G"/>
    <property type="match status" value="1"/>
</dbReference>
<evidence type="ECO:0000259" key="7">
    <source>
        <dbReference type="Pfam" id="PF19081"/>
    </source>
</evidence>
<evidence type="ECO:0000256" key="4">
    <source>
        <dbReference type="ARBA" id="ARBA00023065"/>
    </source>
</evidence>
<feature type="domain" description="DUF11" evidence="5">
    <location>
        <begin position="980"/>
        <end position="1088"/>
    </location>
</feature>
<reference evidence="8 9" key="1">
    <citation type="submission" date="2019-05" db="EMBL/GenBank/DDBJ databases">
        <title>Genome sequencing of F202Z8.</title>
        <authorList>
            <person name="Kwon Y.M."/>
        </authorList>
    </citation>
    <scope>NUCLEOTIDE SEQUENCE [LARGE SCALE GENOMIC DNA]</scope>
    <source>
        <strain evidence="8 9">F202Z8</strain>
    </source>
</reference>
<dbReference type="Gene3D" id="2.60.40.2030">
    <property type="match status" value="2"/>
</dbReference>
<dbReference type="NCBIfam" id="TIGR04131">
    <property type="entry name" value="Bac_Flav_CTERM"/>
    <property type="match status" value="1"/>
</dbReference>
<evidence type="ECO:0000256" key="2">
    <source>
        <dbReference type="ARBA" id="ARBA00022737"/>
    </source>
</evidence>
<name>A0A5B7SWN1_9FLAO</name>
<dbReference type="OrthoDB" id="1236981at2"/>
<proteinExistence type="predicted"/>